<gene>
    <name evidence="1" type="ORF">SAMN05216297_105286</name>
</gene>
<reference evidence="2" key="1">
    <citation type="submission" date="2016-10" db="EMBL/GenBank/DDBJ databases">
        <authorList>
            <person name="Varghese N."/>
            <person name="Submissions S."/>
        </authorList>
    </citation>
    <scope>NUCLEOTIDE SEQUENCE [LARGE SCALE GENOMIC DNA]</scope>
    <source>
        <strain evidence="2">CGMCC 1.10370</strain>
    </source>
</reference>
<accession>A0A1I1QGD9</accession>
<dbReference type="EMBL" id="FOMH01000005">
    <property type="protein sequence ID" value="SFD21125.1"/>
    <property type="molecule type" value="Genomic_DNA"/>
</dbReference>
<keyword evidence="2" id="KW-1185">Reference proteome</keyword>
<proteinExistence type="predicted"/>
<evidence type="ECO:0000313" key="1">
    <source>
        <dbReference type="EMBL" id="SFD21125.1"/>
    </source>
</evidence>
<organism evidence="1 2">
    <name type="scientific">Flavobacterium phragmitis</name>
    <dbReference type="NCBI Taxonomy" id="739143"/>
    <lineage>
        <taxon>Bacteria</taxon>
        <taxon>Pseudomonadati</taxon>
        <taxon>Bacteroidota</taxon>
        <taxon>Flavobacteriia</taxon>
        <taxon>Flavobacteriales</taxon>
        <taxon>Flavobacteriaceae</taxon>
        <taxon>Flavobacterium</taxon>
    </lineage>
</organism>
<evidence type="ECO:0000313" key="2">
    <source>
        <dbReference type="Proteomes" id="UP000199672"/>
    </source>
</evidence>
<protein>
    <submittedName>
        <fullName evidence="1">Uncharacterized protein</fullName>
    </submittedName>
</protein>
<name>A0A1I1QGD9_9FLAO</name>
<dbReference type="OrthoDB" id="1372875at2"/>
<sequence>MKTKTLSQEAETRLIDFFNHIIDPEDMAKTLRLANFSIALGVMNEYEYFQNEIIKLSDCYFWINELAEILNPYLSEE</sequence>
<dbReference type="AlphaFoldDB" id="A0A1I1QGD9"/>
<dbReference type="Proteomes" id="UP000199672">
    <property type="component" value="Unassembled WGS sequence"/>
</dbReference>
<dbReference type="RefSeq" id="WP_091493276.1">
    <property type="nucleotide sequence ID" value="NZ_FOMH01000005.1"/>
</dbReference>